<dbReference type="Pfam" id="PF01544">
    <property type="entry name" value="CorA"/>
    <property type="match status" value="1"/>
</dbReference>
<keyword evidence="13" id="KW-1185">Reference proteome</keyword>
<dbReference type="EMBL" id="JAYGOJ010000050">
    <property type="protein sequence ID" value="MEA9436360.1"/>
    <property type="molecule type" value="Genomic_DNA"/>
</dbReference>
<dbReference type="PANTHER" id="PTHR46494:SF3">
    <property type="entry name" value="ZINC TRANSPORT PROTEIN ZNTB"/>
    <property type="match status" value="1"/>
</dbReference>
<dbReference type="SUPFAM" id="SSF144083">
    <property type="entry name" value="Magnesium transport protein CorA, transmembrane region"/>
    <property type="match status" value="1"/>
</dbReference>
<organism evidence="12 13">
    <name type="scientific">Aeromonas caviae</name>
    <name type="common">Aeromonas punctata</name>
    <dbReference type="NCBI Taxonomy" id="648"/>
    <lineage>
        <taxon>Bacteria</taxon>
        <taxon>Pseudomonadati</taxon>
        <taxon>Pseudomonadota</taxon>
        <taxon>Gammaproteobacteria</taxon>
        <taxon>Aeromonadales</taxon>
        <taxon>Aeromonadaceae</taxon>
        <taxon>Aeromonas</taxon>
    </lineage>
</organism>
<accession>A0ABU5W7E7</accession>
<keyword evidence="5" id="KW-0997">Cell inner membrane</keyword>
<gene>
    <name evidence="12" type="ORF">VCX44_11135</name>
</gene>
<evidence type="ECO:0000256" key="4">
    <source>
        <dbReference type="ARBA" id="ARBA00022475"/>
    </source>
</evidence>
<keyword evidence="4" id="KW-1003">Cell membrane</keyword>
<dbReference type="Gene3D" id="1.20.58.340">
    <property type="entry name" value="Magnesium transport protein CorA, transmembrane region"/>
    <property type="match status" value="2"/>
</dbReference>
<evidence type="ECO:0000256" key="1">
    <source>
        <dbReference type="ARBA" id="ARBA00004651"/>
    </source>
</evidence>
<keyword evidence="8 11" id="KW-1133">Transmembrane helix</keyword>
<feature type="transmembrane region" description="Helical" evidence="11">
    <location>
        <begin position="284"/>
        <end position="304"/>
    </location>
</feature>
<name>A0ABU5W7E7_AERCA</name>
<evidence type="ECO:0000313" key="13">
    <source>
        <dbReference type="Proteomes" id="UP001304847"/>
    </source>
</evidence>
<dbReference type="SUPFAM" id="SSF143865">
    <property type="entry name" value="CorA soluble domain-like"/>
    <property type="match status" value="1"/>
</dbReference>
<evidence type="ECO:0000256" key="2">
    <source>
        <dbReference type="ARBA" id="ARBA00009765"/>
    </source>
</evidence>
<keyword evidence="9" id="KW-0406">Ion transport</keyword>
<proteinExistence type="inferred from homology"/>
<reference evidence="12 13" key="1">
    <citation type="submission" date="2023-12" db="EMBL/GenBank/DDBJ databases">
        <title>Characterization of antibiotic resistance in Aeromonas spp. in hospital effluent.</title>
        <authorList>
            <person name="Negoseki B.R.S."/>
            <person name="Krul D."/>
            <person name="Siqueira A.C."/>
            <person name="Almeida M."/>
            <person name="Mesa D."/>
            <person name="Conte D."/>
            <person name="Dalla-Costa L.M."/>
        </authorList>
    </citation>
    <scope>NUCLEOTIDE SEQUENCE [LARGE SCALE GENOMIC DNA]</scope>
    <source>
        <strain evidence="12 13">36v</strain>
    </source>
</reference>
<evidence type="ECO:0000256" key="7">
    <source>
        <dbReference type="ARBA" id="ARBA00022833"/>
    </source>
</evidence>
<keyword evidence="7" id="KW-0862">Zinc</keyword>
<evidence type="ECO:0000256" key="3">
    <source>
        <dbReference type="ARBA" id="ARBA00022448"/>
    </source>
</evidence>
<protein>
    <submittedName>
        <fullName evidence="12">CorA family divalent cation transporter</fullName>
    </submittedName>
</protein>
<dbReference type="RefSeq" id="WP_236277374.1">
    <property type="nucleotide sequence ID" value="NZ_CP091178.1"/>
</dbReference>
<keyword evidence="10 11" id="KW-0472">Membrane</keyword>
<dbReference type="InterPro" id="IPR002523">
    <property type="entry name" value="MgTranspt_CorA/ZnTranspt_ZntB"/>
</dbReference>
<evidence type="ECO:0000256" key="5">
    <source>
        <dbReference type="ARBA" id="ARBA00022519"/>
    </source>
</evidence>
<sequence length="310" mass="35059">MQPDRDLPGFLHLLPLQREGEWLHMCIRHRETPEYLMEKVALDDLIVDALVEEDTRSRIRVLPDGIMVLLKAMHLRGEDMARPEDMVSMRIWLGKDKVITTREADVDPILEIASRLVQGGGPDTPSAFLADLIAEHLDEVEGQVEMLEDDTDRIGVLVAQHKTEFACPNMADTETRISGFLRHLGPQRPVLETLSTLQHPLLDDRTRSRLEDSLNRLLRFLETLLNLRERIDILNDQVTRIQDRKLNKSSYAFAVAATIFLPLGFVTGLFGVNLAGIPMSGNPWGFLILAVGCVAFSALLLILFRWRGLL</sequence>
<dbReference type="Gene3D" id="3.30.460.20">
    <property type="entry name" value="CorA soluble domain-like"/>
    <property type="match status" value="1"/>
</dbReference>
<comment type="similarity">
    <text evidence="2">Belongs to the CorA metal ion transporter (MIT) (TC 1.A.35) family.</text>
</comment>
<comment type="caution">
    <text evidence="12">The sequence shown here is derived from an EMBL/GenBank/DDBJ whole genome shotgun (WGS) entry which is preliminary data.</text>
</comment>
<keyword evidence="3" id="KW-0813">Transport</keyword>
<evidence type="ECO:0000256" key="10">
    <source>
        <dbReference type="ARBA" id="ARBA00023136"/>
    </source>
</evidence>
<keyword evidence="6 11" id="KW-0812">Transmembrane</keyword>
<dbReference type="PANTHER" id="PTHR46494">
    <property type="entry name" value="CORA FAMILY METAL ION TRANSPORTER (EUROFUNG)"/>
    <property type="match status" value="1"/>
</dbReference>
<dbReference type="Proteomes" id="UP001304847">
    <property type="component" value="Unassembled WGS sequence"/>
</dbReference>
<evidence type="ECO:0000313" key="12">
    <source>
        <dbReference type="EMBL" id="MEA9436360.1"/>
    </source>
</evidence>
<evidence type="ECO:0000256" key="9">
    <source>
        <dbReference type="ARBA" id="ARBA00023065"/>
    </source>
</evidence>
<evidence type="ECO:0000256" key="8">
    <source>
        <dbReference type="ARBA" id="ARBA00022989"/>
    </source>
</evidence>
<feature type="transmembrane region" description="Helical" evidence="11">
    <location>
        <begin position="250"/>
        <end position="272"/>
    </location>
</feature>
<evidence type="ECO:0000256" key="11">
    <source>
        <dbReference type="SAM" id="Phobius"/>
    </source>
</evidence>
<dbReference type="InterPro" id="IPR045861">
    <property type="entry name" value="CorA_cytoplasmic_dom"/>
</dbReference>
<comment type="subcellular location">
    <subcellularLocation>
        <location evidence="1">Cell membrane</location>
        <topology evidence="1">Multi-pass membrane protein</topology>
    </subcellularLocation>
</comment>
<dbReference type="InterPro" id="IPR045863">
    <property type="entry name" value="CorA_TM1_TM2"/>
</dbReference>
<evidence type="ECO:0000256" key="6">
    <source>
        <dbReference type="ARBA" id="ARBA00022692"/>
    </source>
</evidence>